<keyword evidence="2" id="KW-0677">Repeat</keyword>
<gene>
    <name evidence="7" type="ORF">CBR_g50375</name>
</gene>
<evidence type="ECO:0000256" key="5">
    <source>
        <dbReference type="ARBA" id="ARBA00022803"/>
    </source>
</evidence>
<dbReference type="OMA" id="YEALGNC"/>
<dbReference type="AlphaFoldDB" id="A0A388M6H8"/>
<evidence type="ECO:0000256" key="4">
    <source>
        <dbReference type="ARBA" id="ARBA00022786"/>
    </source>
</evidence>
<dbReference type="GO" id="GO:0016567">
    <property type="term" value="P:protein ubiquitination"/>
    <property type="evidence" value="ECO:0007669"/>
    <property type="project" value="TreeGrafter"/>
</dbReference>
<dbReference type="InterPro" id="IPR011990">
    <property type="entry name" value="TPR-like_helical_dom_sf"/>
</dbReference>
<evidence type="ECO:0000256" key="1">
    <source>
        <dbReference type="ARBA" id="ARBA00022618"/>
    </source>
</evidence>
<accession>A0A388M6H8</accession>
<dbReference type="GO" id="GO:0045842">
    <property type="term" value="P:positive regulation of mitotic metaphase/anaphase transition"/>
    <property type="evidence" value="ECO:0007669"/>
    <property type="project" value="TreeGrafter"/>
</dbReference>
<dbReference type="GO" id="GO:0005680">
    <property type="term" value="C:anaphase-promoting complex"/>
    <property type="evidence" value="ECO:0007669"/>
    <property type="project" value="TreeGrafter"/>
</dbReference>
<evidence type="ECO:0000313" key="8">
    <source>
        <dbReference type="Proteomes" id="UP000265515"/>
    </source>
</evidence>
<dbReference type="PANTHER" id="PTHR12558:SF9">
    <property type="entry name" value="CELL DIVISION CYCLE PROTEIN 16 HOMOLOG"/>
    <property type="match status" value="1"/>
</dbReference>
<dbReference type="PANTHER" id="PTHR12558">
    <property type="entry name" value="CELL DIVISION CYCLE 16,23,27"/>
    <property type="match status" value="1"/>
</dbReference>
<dbReference type="EMBL" id="BFEA01000793">
    <property type="protein sequence ID" value="GBG90194.1"/>
    <property type="molecule type" value="Genomic_DNA"/>
</dbReference>
<keyword evidence="5" id="KW-0802">TPR repeat</keyword>
<dbReference type="STRING" id="69332.A0A388M6H8"/>
<evidence type="ECO:0000256" key="2">
    <source>
        <dbReference type="ARBA" id="ARBA00022737"/>
    </source>
</evidence>
<dbReference type="Proteomes" id="UP000265515">
    <property type="component" value="Unassembled WGS sequence"/>
</dbReference>
<keyword evidence="8" id="KW-1185">Reference proteome</keyword>
<proteinExistence type="predicted"/>
<evidence type="ECO:0008006" key="9">
    <source>
        <dbReference type="Google" id="ProtNLM"/>
    </source>
</evidence>
<protein>
    <recommendedName>
        <fullName evidence="9">Anaphase-promoting complex subunit 6</fullName>
    </recommendedName>
</protein>
<keyword evidence="4" id="KW-0833">Ubl conjugation pathway</keyword>
<dbReference type="Gramene" id="GBG90194">
    <property type="protein sequence ID" value="GBG90194"/>
    <property type="gene ID" value="CBR_g50375"/>
</dbReference>
<dbReference type="GO" id="GO:0005737">
    <property type="term" value="C:cytoplasm"/>
    <property type="evidence" value="ECO:0007669"/>
    <property type="project" value="TreeGrafter"/>
</dbReference>
<comment type="caution">
    <text evidence="7">The sequence shown here is derived from an EMBL/GenBank/DDBJ whole genome shotgun (WGS) entry which is preliminary data.</text>
</comment>
<keyword evidence="3" id="KW-0498">Mitosis</keyword>
<dbReference type="OrthoDB" id="10006270at2759"/>
<evidence type="ECO:0000256" key="3">
    <source>
        <dbReference type="ARBA" id="ARBA00022776"/>
    </source>
</evidence>
<dbReference type="GO" id="GO:0031145">
    <property type="term" value="P:anaphase-promoting complex-dependent catabolic process"/>
    <property type="evidence" value="ECO:0007669"/>
    <property type="project" value="TreeGrafter"/>
</dbReference>
<dbReference type="GO" id="GO:0051301">
    <property type="term" value="P:cell division"/>
    <property type="evidence" value="ECO:0007669"/>
    <property type="project" value="UniProtKB-KW"/>
</dbReference>
<keyword evidence="1" id="KW-0132">Cell division</keyword>
<name>A0A388M6H8_CHABU</name>
<organism evidence="7 8">
    <name type="scientific">Chara braunii</name>
    <name type="common">Braun's stonewort</name>
    <dbReference type="NCBI Taxonomy" id="69332"/>
    <lineage>
        <taxon>Eukaryota</taxon>
        <taxon>Viridiplantae</taxon>
        <taxon>Streptophyta</taxon>
        <taxon>Charophyceae</taxon>
        <taxon>Charales</taxon>
        <taxon>Characeae</taxon>
        <taxon>Chara</taxon>
    </lineage>
</organism>
<dbReference type="Pfam" id="PF12895">
    <property type="entry name" value="ANAPC3"/>
    <property type="match status" value="1"/>
</dbReference>
<reference evidence="7 8" key="1">
    <citation type="journal article" date="2018" name="Cell">
        <title>The Chara Genome: Secondary Complexity and Implications for Plant Terrestrialization.</title>
        <authorList>
            <person name="Nishiyama T."/>
            <person name="Sakayama H."/>
            <person name="Vries J.D."/>
            <person name="Buschmann H."/>
            <person name="Saint-Marcoux D."/>
            <person name="Ullrich K.K."/>
            <person name="Haas F.B."/>
            <person name="Vanderstraeten L."/>
            <person name="Becker D."/>
            <person name="Lang D."/>
            <person name="Vosolsobe S."/>
            <person name="Rombauts S."/>
            <person name="Wilhelmsson P.K.I."/>
            <person name="Janitza P."/>
            <person name="Kern R."/>
            <person name="Heyl A."/>
            <person name="Rumpler F."/>
            <person name="Villalobos L.I.A.C."/>
            <person name="Clay J.M."/>
            <person name="Skokan R."/>
            <person name="Toyoda A."/>
            <person name="Suzuki Y."/>
            <person name="Kagoshima H."/>
            <person name="Schijlen E."/>
            <person name="Tajeshwar N."/>
            <person name="Catarino B."/>
            <person name="Hetherington A.J."/>
            <person name="Saltykova A."/>
            <person name="Bonnot C."/>
            <person name="Breuninger H."/>
            <person name="Symeonidi A."/>
            <person name="Radhakrishnan G.V."/>
            <person name="Van Nieuwerburgh F."/>
            <person name="Deforce D."/>
            <person name="Chang C."/>
            <person name="Karol K.G."/>
            <person name="Hedrich R."/>
            <person name="Ulvskov P."/>
            <person name="Glockner G."/>
            <person name="Delwiche C.F."/>
            <person name="Petrasek J."/>
            <person name="Van de Peer Y."/>
            <person name="Friml J."/>
            <person name="Beilby M."/>
            <person name="Dolan L."/>
            <person name="Kohara Y."/>
            <person name="Sugano S."/>
            <person name="Fujiyama A."/>
            <person name="Delaux P.-M."/>
            <person name="Quint M."/>
            <person name="TheiBen G."/>
            <person name="Hagemann M."/>
            <person name="Harholt J."/>
            <person name="Dunand C."/>
            <person name="Zachgo S."/>
            <person name="Langdale J."/>
            <person name="Maumus F."/>
            <person name="Straeten D.V.D."/>
            <person name="Gould S.B."/>
            <person name="Rensing S.A."/>
        </authorList>
    </citation>
    <scope>NUCLEOTIDE SEQUENCE [LARGE SCALE GENOMIC DNA]</scope>
    <source>
        <strain evidence="7 8">S276</strain>
    </source>
</reference>
<evidence type="ECO:0000313" key="7">
    <source>
        <dbReference type="EMBL" id="GBG90194.1"/>
    </source>
</evidence>
<dbReference type="Gene3D" id="1.25.40.10">
    <property type="entry name" value="Tetratricopeptide repeat domain"/>
    <property type="match status" value="1"/>
</dbReference>
<keyword evidence="6" id="KW-0131">Cell cycle</keyword>
<evidence type="ECO:0000256" key="6">
    <source>
        <dbReference type="ARBA" id="ARBA00023306"/>
    </source>
</evidence>
<sequence>MTLEKLRSVVRDCLGKHLYSSGIFFADKLVTMSDSAPADVFLLSQAYYLGKHYRRALHLLRQEHLLAADARFRYLAAKCLEEVKEWDECLALLGDGEFDEDGNADVIEMDSAEGEMLDMPGDGREINIAAAICLLRGRAYEALENRTRAALWYKASLKADPYCYEVCT</sequence>